<organism evidence="2 3">
    <name type="scientific">Oopsacas minuta</name>
    <dbReference type="NCBI Taxonomy" id="111878"/>
    <lineage>
        <taxon>Eukaryota</taxon>
        <taxon>Metazoa</taxon>
        <taxon>Porifera</taxon>
        <taxon>Hexactinellida</taxon>
        <taxon>Hexasterophora</taxon>
        <taxon>Lyssacinosida</taxon>
        <taxon>Leucopsacidae</taxon>
        <taxon>Oopsacas</taxon>
    </lineage>
</organism>
<name>A0AAV7KDT1_9METZ</name>
<evidence type="ECO:0000256" key="1">
    <source>
        <dbReference type="SAM" id="MobiDB-lite"/>
    </source>
</evidence>
<evidence type="ECO:0000313" key="3">
    <source>
        <dbReference type="Proteomes" id="UP001165289"/>
    </source>
</evidence>
<evidence type="ECO:0000313" key="2">
    <source>
        <dbReference type="EMBL" id="KAI6659264.1"/>
    </source>
</evidence>
<dbReference type="AlphaFoldDB" id="A0AAV7KDT1"/>
<feature type="region of interest" description="Disordered" evidence="1">
    <location>
        <begin position="128"/>
        <end position="147"/>
    </location>
</feature>
<sequence length="405" mass="45480">MSLAQHNILGQLEPVLSPESLLQQHLEAWGGLIQLWDSDPTNSDFVLSIVDRGNTLWYKLALHGDNSCIINGVYYSELDHGLTAVATRHGITRVEPNRLQQTVNSPDKKRKKSSMRIWRRFSIGTVLKTDNNDKKSPENSSKQIRRANSLRLFHPKVTRKFSLKNAHHDTAFRPAEIPESHSHSQINLSIPVRNFVMPPEVEGPFSHATLPRVSRGKGSLPPSVSTGQLPKHTDLDSVLAHQITHSDKRVRHRNKVKETELLELENTFHRKLTRSNSVDREIQQQHSPTRRFGSCPKLSKYARSTGRVDNKSPDLLVHTSPQSGVNWTISLPTDQRPSRTQDLSCPGDKPQPILLDSRSAVRYSVFPIESATIKSGSVLSSRVGRMPGEEAEAPRQIQTSVSIHV</sequence>
<feature type="region of interest" description="Disordered" evidence="1">
    <location>
        <begin position="275"/>
        <end position="297"/>
    </location>
</feature>
<dbReference type="EMBL" id="JAKMXF010000066">
    <property type="protein sequence ID" value="KAI6659264.1"/>
    <property type="molecule type" value="Genomic_DNA"/>
</dbReference>
<feature type="region of interest" description="Disordered" evidence="1">
    <location>
        <begin position="207"/>
        <end position="231"/>
    </location>
</feature>
<proteinExistence type="predicted"/>
<protein>
    <submittedName>
        <fullName evidence="2">Uncharacterized protein</fullName>
    </submittedName>
</protein>
<dbReference type="Proteomes" id="UP001165289">
    <property type="component" value="Unassembled WGS sequence"/>
</dbReference>
<comment type="caution">
    <text evidence="2">The sequence shown here is derived from an EMBL/GenBank/DDBJ whole genome shotgun (WGS) entry which is preliminary data.</text>
</comment>
<keyword evidence="3" id="KW-1185">Reference proteome</keyword>
<reference evidence="2 3" key="1">
    <citation type="journal article" date="2023" name="BMC Biol.">
        <title>The compact genome of the sponge Oopsacas minuta (Hexactinellida) is lacking key metazoan core genes.</title>
        <authorList>
            <person name="Santini S."/>
            <person name="Schenkelaars Q."/>
            <person name="Jourda C."/>
            <person name="Duchesne M."/>
            <person name="Belahbib H."/>
            <person name="Rocher C."/>
            <person name="Selva M."/>
            <person name="Riesgo A."/>
            <person name="Vervoort M."/>
            <person name="Leys S.P."/>
            <person name="Kodjabachian L."/>
            <person name="Le Bivic A."/>
            <person name="Borchiellini C."/>
            <person name="Claverie J.M."/>
            <person name="Renard E."/>
        </authorList>
    </citation>
    <scope>NUCLEOTIDE SEQUENCE [LARGE SCALE GENOMIC DNA]</scope>
    <source>
        <strain evidence="2">SPO-2</strain>
    </source>
</reference>
<accession>A0AAV7KDT1</accession>
<gene>
    <name evidence="2" type="ORF">LOD99_14937</name>
</gene>